<keyword evidence="6 7" id="KW-0560">Oxidoreductase</keyword>
<reference evidence="9 10" key="1">
    <citation type="submission" date="2024-02" db="EMBL/GenBank/DDBJ databases">
        <authorList>
            <person name="Vignale AGUSTIN F."/>
            <person name="Sosa J E."/>
            <person name="Modenutti C."/>
        </authorList>
    </citation>
    <scope>NUCLEOTIDE SEQUENCE [LARGE SCALE GENOMIC DNA]</scope>
</reference>
<keyword evidence="4 7" id="KW-0285">Flavoprotein</keyword>
<feature type="domain" description="FAD dependent oxidoreductase" evidence="8">
    <location>
        <begin position="76"/>
        <end position="123"/>
    </location>
</feature>
<name>A0ABC8SR13_9AQUA</name>
<comment type="cofactor">
    <cofactor evidence="1 7">
        <name>FAD</name>
        <dbReference type="ChEBI" id="CHEBI:57692"/>
    </cofactor>
</comment>
<dbReference type="Gene3D" id="3.50.50.60">
    <property type="entry name" value="FAD/NAD(P)-binding domain"/>
    <property type="match status" value="1"/>
</dbReference>
<keyword evidence="10" id="KW-1185">Reference proteome</keyword>
<evidence type="ECO:0000313" key="9">
    <source>
        <dbReference type="EMBL" id="CAK9159663.1"/>
    </source>
</evidence>
<evidence type="ECO:0000256" key="6">
    <source>
        <dbReference type="ARBA" id="ARBA00023002"/>
    </source>
</evidence>
<accession>A0ABC8SR13</accession>
<gene>
    <name evidence="9" type="ORF">ILEXP_LOCUS28366</name>
</gene>
<dbReference type="InterPro" id="IPR000447">
    <property type="entry name" value="G3P_DH_FAD-dep"/>
</dbReference>
<dbReference type="Pfam" id="PF01266">
    <property type="entry name" value="DAO"/>
    <property type="match status" value="1"/>
</dbReference>
<dbReference type="EMBL" id="CAUOFW020003391">
    <property type="protein sequence ID" value="CAK9159663.1"/>
    <property type="molecule type" value="Genomic_DNA"/>
</dbReference>
<dbReference type="PANTHER" id="PTHR11985:SF15">
    <property type="entry name" value="GLYCEROL-3-PHOSPHATE DEHYDROGENASE, MITOCHONDRIAL"/>
    <property type="match status" value="1"/>
</dbReference>
<dbReference type="EC" id="1.1.5.3" evidence="3 7"/>
<evidence type="ECO:0000256" key="7">
    <source>
        <dbReference type="RuleBase" id="RU361217"/>
    </source>
</evidence>
<evidence type="ECO:0000259" key="8">
    <source>
        <dbReference type="Pfam" id="PF01266"/>
    </source>
</evidence>
<comment type="similarity">
    <text evidence="2 7">Belongs to the FAD-dependent glycerol-3-phosphate dehydrogenase family.</text>
</comment>
<dbReference type="InterPro" id="IPR036188">
    <property type="entry name" value="FAD/NAD-bd_sf"/>
</dbReference>
<keyword evidence="5" id="KW-0274">FAD</keyword>
<comment type="catalytic activity">
    <reaction evidence="7">
        <text>a quinone + sn-glycerol 3-phosphate = dihydroxyacetone phosphate + a quinol</text>
        <dbReference type="Rhea" id="RHEA:18977"/>
        <dbReference type="ChEBI" id="CHEBI:24646"/>
        <dbReference type="ChEBI" id="CHEBI:57597"/>
        <dbReference type="ChEBI" id="CHEBI:57642"/>
        <dbReference type="ChEBI" id="CHEBI:132124"/>
        <dbReference type="EC" id="1.1.5.3"/>
    </reaction>
</comment>
<proteinExistence type="inferred from homology"/>
<evidence type="ECO:0000256" key="1">
    <source>
        <dbReference type="ARBA" id="ARBA00001974"/>
    </source>
</evidence>
<protein>
    <recommendedName>
        <fullName evidence="3 7">Glycerol-3-phosphate dehydrogenase</fullName>
        <ecNumber evidence="3 7">1.1.5.3</ecNumber>
    </recommendedName>
</protein>
<sequence>MATSIRLRRLGATAIAAAAGGAYLSRRDPSLSSNDRGGGSALDAVHRKISDPFAVVPARAVQESALIGASSANPLDILVIGGGATGCGVALDAATRGLRVGLVEREDFSSGTSSRSTKLIHGG</sequence>
<dbReference type="GO" id="GO:0006072">
    <property type="term" value="P:glycerol-3-phosphate metabolic process"/>
    <property type="evidence" value="ECO:0007669"/>
    <property type="project" value="UniProtKB-UniRule"/>
</dbReference>
<evidence type="ECO:0000256" key="5">
    <source>
        <dbReference type="ARBA" id="ARBA00022827"/>
    </source>
</evidence>
<dbReference type="SUPFAM" id="SSF51905">
    <property type="entry name" value="FAD/NAD(P)-binding domain"/>
    <property type="match status" value="1"/>
</dbReference>
<organism evidence="9 10">
    <name type="scientific">Ilex paraguariensis</name>
    <name type="common">yerba mate</name>
    <dbReference type="NCBI Taxonomy" id="185542"/>
    <lineage>
        <taxon>Eukaryota</taxon>
        <taxon>Viridiplantae</taxon>
        <taxon>Streptophyta</taxon>
        <taxon>Embryophyta</taxon>
        <taxon>Tracheophyta</taxon>
        <taxon>Spermatophyta</taxon>
        <taxon>Magnoliopsida</taxon>
        <taxon>eudicotyledons</taxon>
        <taxon>Gunneridae</taxon>
        <taxon>Pentapetalae</taxon>
        <taxon>asterids</taxon>
        <taxon>campanulids</taxon>
        <taxon>Aquifoliales</taxon>
        <taxon>Aquifoliaceae</taxon>
        <taxon>Ilex</taxon>
    </lineage>
</organism>
<dbReference type="PROSITE" id="PS00977">
    <property type="entry name" value="FAD_G3PDH_1"/>
    <property type="match status" value="1"/>
</dbReference>
<evidence type="ECO:0000256" key="3">
    <source>
        <dbReference type="ARBA" id="ARBA00013029"/>
    </source>
</evidence>
<dbReference type="PRINTS" id="PR01001">
    <property type="entry name" value="FADG3PDH"/>
</dbReference>
<dbReference type="GO" id="GO:0004368">
    <property type="term" value="F:glycerol-3-phosphate dehydrogenase (quinone) activity"/>
    <property type="evidence" value="ECO:0007669"/>
    <property type="project" value="UniProtKB-EC"/>
</dbReference>
<evidence type="ECO:0000313" key="10">
    <source>
        <dbReference type="Proteomes" id="UP001642360"/>
    </source>
</evidence>
<dbReference type="InterPro" id="IPR006076">
    <property type="entry name" value="FAD-dep_OxRdtase"/>
</dbReference>
<evidence type="ECO:0000256" key="4">
    <source>
        <dbReference type="ARBA" id="ARBA00022630"/>
    </source>
</evidence>
<dbReference type="Proteomes" id="UP001642360">
    <property type="component" value="Unassembled WGS sequence"/>
</dbReference>
<dbReference type="AlphaFoldDB" id="A0ABC8SR13"/>
<evidence type="ECO:0000256" key="2">
    <source>
        <dbReference type="ARBA" id="ARBA00007330"/>
    </source>
</evidence>
<dbReference type="PANTHER" id="PTHR11985">
    <property type="entry name" value="GLYCEROL-3-PHOSPHATE DEHYDROGENASE"/>
    <property type="match status" value="1"/>
</dbReference>
<comment type="caution">
    <text evidence="9">The sequence shown here is derived from an EMBL/GenBank/DDBJ whole genome shotgun (WGS) entry which is preliminary data.</text>
</comment>